<evidence type="ECO:0000256" key="3">
    <source>
        <dbReference type="PROSITE-ProRule" id="PRU00221"/>
    </source>
</evidence>
<dbReference type="InterPro" id="IPR020472">
    <property type="entry name" value="WD40_PAC1"/>
</dbReference>
<evidence type="ECO:0000256" key="2">
    <source>
        <dbReference type="ARBA" id="ARBA00022737"/>
    </source>
</evidence>
<dbReference type="Proteomes" id="UP000238634">
    <property type="component" value="Unassembled WGS sequence"/>
</dbReference>
<evidence type="ECO:0000313" key="5">
    <source>
        <dbReference type="Proteomes" id="UP000238634"/>
    </source>
</evidence>
<dbReference type="PROSITE" id="PS50082">
    <property type="entry name" value="WD_REPEATS_2"/>
    <property type="match status" value="2"/>
</dbReference>
<dbReference type="PANTHER" id="PTHR19848">
    <property type="entry name" value="WD40 REPEAT PROTEIN"/>
    <property type="match status" value="1"/>
</dbReference>
<organism evidence="4 5">
    <name type="scientific">Phormidesmis priestleyi ULC007</name>
    <dbReference type="NCBI Taxonomy" id="1920490"/>
    <lineage>
        <taxon>Bacteria</taxon>
        <taxon>Bacillati</taxon>
        <taxon>Cyanobacteriota</taxon>
        <taxon>Cyanophyceae</taxon>
        <taxon>Leptolyngbyales</taxon>
        <taxon>Leptolyngbyaceae</taxon>
        <taxon>Phormidesmis</taxon>
    </lineage>
</organism>
<sequence length="294" mass="32121">MKNWRLRLLTILWAANSRIGGVISPLNQPKRDDAVLGGQVTAPSGSVVLGGLDGIKRRFASDLIDQRIAALREAGSASVGLDLLIQGLQDSSLVVQKVAYLLLQKRCELKAKKALDDYSPYALFECLATLAGHAAGVTAIAIATRRFVYRPDQEIVISASRDGVVKVWDLQAQEELFSVNVWAIVFAISIDPDEDSFTIRTKQQLIKSWSLRTEQPVTPAQKQPRTIASVTVNEGRHLISGSRKTIKIWDLHAAREVCLLQGHSSLVTAVAVSHDRPLLVSGSEDQTVKIWGVA</sequence>
<dbReference type="EMBL" id="PVWG01000001">
    <property type="protein sequence ID" value="PSB22164.1"/>
    <property type="molecule type" value="Genomic_DNA"/>
</dbReference>
<name>A0A2T1DP14_9CYAN</name>
<accession>A0A2T1DP14</accession>
<dbReference type="PANTHER" id="PTHR19848:SF8">
    <property type="entry name" value="F-BOX AND WD REPEAT DOMAIN CONTAINING 7"/>
    <property type="match status" value="1"/>
</dbReference>
<dbReference type="Gene3D" id="2.130.10.10">
    <property type="entry name" value="YVTN repeat-like/Quinoprotein amine dehydrogenase"/>
    <property type="match status" value="1"/>
</dbReference>
<feature type="repeat" description="WD" evidence="3">
    <location>
        <begin position="260"/>
        <end position="294"/>
    </location>
</feature>
<dbReference type="SUPFAM" id="SSF50978">
    <property type="entry name" value="WD40 repeat-like"/>
    <property type="match status" value="1"/>
</dbReference>
<dbReference type="PROSITE" id="PS00678">
    <property type="entry name" value="WD_REPEATS_1"/>
    <property type="match status" value="1"/>
</dbReference>
<proteinExistence type="predicted"/>
<keyword evidence="1 3" id="KW-0853">WD repeat</keyword>
<dbReference type="InterPro" id="IPR015943">
    <property type="entry name" value="WD40/YVTN_repeat-like_dom_sf"/>
</dbReference>
<dbReference type="PRINTS" id="PR00320">
    <property type="entry name" value="GPROTEINBRPT"/>
</dbReference>
<evidence type="ECO:0000256" key="1">
    <source>
        <dbReference type="ARBA" id="ARBA00022574"/>
    </source>
</evidence>
<dbReference type="SMART" id="SM00320">
    <property type="entry name" value="WD40"/>
    <property type="match status" value="3"/>
</dbReference>
<reference evidence="4 5" key="2">
    <citation type="submission" date="2018-03" db="EMBL/GenBank/DDBJ databases">
        <title>The ancient ancestry and fast evolution of plastids.</title>
        <authorList>
            <person name="Moore K.R."/>
            <person name="Magnabosco C."/>
            <person name="Momper L."/>
            <person name="Gold D.A."/>
            <person name="Bosak T."/>
            <person name="Fournier G.P."/>
        </authorList>
    </citation>
    <scope>NUCLEOTIDE SEQUENCE [LARGE SCALE GENOMIC DNA]</scope>
    <source>
        <strain evidence="4 5">ULC007</strain>
    </source>
</reference>
<keyword evidence="5" id="KW-1185">Reference proteome</keyword>
<protein>
    <submittedName>
        <fullName evidence="4">Uncharacterized protein</fullName>
    </submittedName>
</protein>
<evidence type="ECO:0000313" key="4">
    <source>
        <dbReference type="EMBL" id="PSB22164.1"/>
    </source>
</evidence>
<keyword evidence="2" id="KW-0677">Repeat</keyword>
<reference evidence="4 5" key="1">
    <citation type="submission" date="2018-02" db="EMBL/GenBank/DDBJ databases">
        <authorList>
            <person name="Cohen D.B."/>
            <person name="Kent A.D."/>
        </authorList>
    </citation>
    <scope>NUCLEOTIDE SEQUENCE [LARGE SCALE GENOMIC DNA]</scope>
    <source>
        <strain evidence="4 5">ULC007</strain>
    </source>
</reference>
<dbReference type="PROSITE" id="PS50294">
    <property type="entry name" value="WD_REPEATS_REGION"/>
    <property type="match status" value="2"/>
</dbReference>
<dbReference type="InterPro" id="IPR019775">
    <property type="entry name" value="WD40_repeat_CS"/>
</dbReference>
<dbReference type="Pfam" id="PF00400">
    <property type="entry name" value="WD40"/>
    <property type="match status" value="3"/>
</dbReference>
<comment type="caution">
    <text evidence="4">The sequence shown here is derived from an EMBL/GenBank/DDBJ whole genome shotgun (WGS) entry which is preliminary data.</text>
</comment>
<dbReference type="InterPro" id="IPR036322">
    <property type="entry name" value="WD40_repeat_dom_sf"/>
</dbReference>
<dbReference type="InterPro" id="IPR001680">
    <property type="entry name" value="WD40_rpt"/>
</dbReference>
<dbReference type="STRING" id="1920490.GCA_001895925_00908"/>
<dbReference type="AlphaFoldDB" id="A0A2T1DP14"/>
<dbReference type="OrthoDB" id="530825at2"/>
<gene>
    <name evidence="4" type="ORF">C7B65_01800</name>
</gene>
<feature type="repeat" description="WD" evidence="3">
    <location>
        <begin position="149"/>
        <end position="178"/>
    </location>
</feature>
<dbReference type="RefSeq" id="WP_073069182.1">
    <property type="nucleotide sequence ID" value="NZ_MPPI01000001.1"/>
</dbReference>